<evidence type="ECO:0000313" key="15">
    <source>
        <dbReference type="EMBL" id="MXQ80196.1"/>
    </source>
</evidence>
<evidence type="ECO:0000256" key="11">
    <source>
        <dbReference type="ARBA" id="ARBA00045415"/>
    </source>
</evidence>
<evidence type="ECO:0000256" key="8">
    <source>
        <dbReference type="ARBA" id="ARBA00023274"/>
    </source>
</evidence>
<dbReference type="NCBIfam" id="TIGR01310">
    <property type="entry name" value="uL30_euk"/>
    <property type="match status" value="1"/>
</dbReference>
<dbReference type="FunFam" id="3.30.1390.20:FF:000003">
    <property type="entry name" value="60S ribosomal protein L7"/>
    <property type="match status" value="1"/>
</dbReference>
<evidence type="ECO:0000313" key="16">
    <source>
        <dbReference type="Proteomes" id="UP000322234"/>
    </source>
</evidence>
<dbReference type="InterPro" id="IPR018038">
    <property type="entry name" value="Ribosomal_uL30_CS"/>
</dbReference>
<organism evidence="15 16">
    <name type="scientific">Bos mutus</name>
    <name type="common">wild yak</name>
    <dbReference type="NCBI Taxonomy" id="72004"/>
    <lineage>
        <taxon>Eukaryota</taxon>
        <taxon>Metazoa</taxon>
        <taxon>Chordata</taxon>
        <taxon>Craniata</taxon>
        <taxon>Vertebrata</taxon>
        <taxon>Euteleostomi</taxon>
        <taxon>Mammalia</taxon>
        <taxon>Eutheria</taxon>
        <taxon>Laurasiatheria</taxon>
        <taxon>Artiodactyla</taxon>
        <taxon>Ruminantia</taxon>
        <taxon>Pecora</taxon>
        <taxon>Bovidae</taxon>
        <taxon>Bovinae</taxon>
        <taxon>Bos</taxon>
    </lineage>
</organism>
<keyword evidence="7" id="KW-0007">Acetylation</keyword>
<accession>A0A6B0QV35</accession>
<evidence type="ECO:0000256" key="6">
    <source>
        <dbReference type="ARBA" id="ARBA00022980"/>
    </source>
</evidence>
<comment type="caution">
    <text evidence="15">The sequence shown here is derived from an EMBL/GenBank/DDBJ whole genome shotgun (WGS) entry which is preliminary data.</text>
</comment>
<comment type="subunit">
    <text evidence="12">Component of the large ribosomal subunit. Homodimer. Interacts with DHX33.</text>
</comment>
<evidence type="ECO:0000256" key="7">
    <source>
        <dbReference type="ARBA" id="ARBA00022990"/>
    </source>
</evidence>
<evidence type="ECO:0000256" key="10">
    <source>
        <dbReference type="ARBA" id="ARBA00041271"/>
    </source>
</evidence>
<dbReference type="Proteomes" id="UP000322234">
    <property type="component" value="Unassembled WGS sequence"/>
</dbReference>
<comment type="similarity">
    <text evidence="2">Belongs to the universal ribosomal protein uL30 family.</text>
</comment>
<gene>
    <name evidence="15" type="ORF">E5288_WYG006450</name>
</gene>
<dbReference type="SUPFAM" id="SSF55129">
    <property type="entry name" value="Ribosomal protein L30p/L7e"/>
    <property type="match status" value="1"/>
</dbReference>
<comment type="function">
    <text evidence="11">Component of the large ribosomal subunit. The ribosome is a large ribonucleoprotein complex responsible for the synthesis of proteins in the cell. Binds to G-rich structures in 28S rRNA and in mRNAs. Plays a regulatory role in the translation apparatus; inhibits cell-free translation of mRNAs.</text>
</comment>
<dbReference type="Gene3D" id="3.30.1390.20">
    <property type="entry name" value="Ribosomal protein L30, ferredoxin-like fold domain"/>
    <property type="match status" value="1"/>
</dbReference>
<dbReference type="PROSITE" id="PS00634">
    <property type="entry name" value="RIBOSOMAL_L30"/>
    <property type="match status" value="1"/>
</dbReference>
<dbReference type="GO" id="GO:0003723">
    <property type="term" value="F:RNA binding"/>
    <property type="evidence" value="ECO:0007669"/>
    <property type="project" value="UniProtKB-KW"/>
</dbReference>
<dbReference type="InterPro" id="IPR040505">
    <property type="entry name" value="DUF5537"/>
</dbReference>
<reference evidence="15" key="1">
    <citation type="submission" date="2019-10" db="EMBL/GenBank/DDBJ databases">
        <title>The sequence and de novo assembly of the wild yak genome.</title>
        <authorList>
            <person name="Liu Y."/>
        </authorList>
    </citation>
    <scope>NUCLEOTIDE SEQUENCE [LARGE SCALE GENOMIC DNA]</scope>
    <source>
        <strain evidence="15">WY2019</strain>
    </source>
</reference>
<feature type="domain" description="Large ribosomal subunit protein uL30 N-terminal eukaryotes" evidence="14">
    <location>
        <begin position="14"/>
        <end position="85"/>
    </location>
</feature>
<comment type="subcellular location">
    <subcellularLocation>
        <location evidence="1">Cytoplasm</location>
    </subcellularLocation>
</comment>
<keyword evidence="3" id="KW-0963">Cytoplasm</keyword>
<dbReference type="PANTHER" id="PTHR11524">
    <property type="entry name" value="60S RIBOSOMAL PROTEIN L7"/>
    <property type="match status" value="1"/>
</dbReference>
<evidence type="ECO:0000256" key="12">
    <source>
        <dbReference type="ARBA" id="ARBA00046679"/>
    </source>
</evidence>
<name>A0A6B0QV35_9CETA</name>
<dbReference type="EMBL" id="VBQZ03000004">
    <property type="protein sequence ID" value="MXQ80196.1"/>
    <property type="molecule type" value="Genomic_DNA"/>
</dbReference>
<evidence type="ECO:0000256" key="3">
    <source>
        <dbReference type="ARBA" id="ARBA00022490"/>
    </source>
</evidence>
<evidence type="ECO:0000259" key="13">
    <source>
        <dbReference type="Pfam" id="PF00327"/>
    </source>
</evidence>
<keyword evidence="6" id="KW-0689">Ribosomal protein</keyword>
<feature type="domain" description="Large ribosomal subunit protein uL30-like ferredoxin-like fold" evidence="13">
    <location>
        <begin position="90"/>
        <end position="140"/>
    </location>
</feature>
<dbReference type="Pfam" id="PF00327">
    <property type="entry name" value="Ribosomal_L30"/>
    <property type="match status" value="1"/>
</dbReference>
<dbReference type="InterPro" id="IPR012988">
    <property type="entry name" value="Ribosomal_uL30_N_euk"/>
</dbReference>
<dbReference type="InterPro" id="IPR035808">
    <property type="entry name" value="Ribosomal_uL30_euk_arc"/>
</dbReference>
<evidence type="ECO:0000256" key="9">
    <source>
        <dbReference type="ARBA" id="ARBA00040575"/>
    </source>
</evidence>
<proteinExistence type="inferred from homology"/>
<keyword evidence="5" id="KW-0694">RNA-binding</keyword>
<dbReference type="InterPro" id="IPR005998">
    <property type="entry name" value="Ribosomal_uL30_euk"/>
</dbReference>
<dbReference type="GO" id="GO:0022625">
    <property type="term" value="C:cytosolic large ribosomal subunit"/>
    <property type="evidence" value="ECO:0007669"/>
    <property type="project" value="TreeGrafter"/>
</dbReference>
<evidence type="ECO:0000256" key="5">
    <source>
        <dbReference type="ARBA" id="ARBA00022884"/>
    </source>
</evidence>
<dbReference type="InterPro" id="IPR016082">
    <property type="entry name" value="Ribosomal_uL30_ferredoxin-like"/>
</dbReference>
<dbReference type="InterPro" id="IPR039699">
    <property type="entry name" value="Ribosomal_uL30"/>
</dbReference>
<keyword evidence="16" id="KW-1185">Reference proteome</keyword>
<dbReference type="Pfam" id="PF08079">
    <property type="entry name" value="Ribosomal_L30_N"/>
    <property type="match status" value="1"/>
</dbReference>
<dbReference type="GO" id="GO:0000463">
    <property type="term" value="P:maturation of LSU-rRNA from tricistronic rRNA transcript (SSU-rRNA, 5.8S rRNA, LSU-rRNA)"/>
    <property type="evidence" value="ECO:0007669"/>
    <property type="project" value="TreeGrafter"/>
</dbReference>
<dbReference type="PANTHER" id="PTHR11524:SF12">
    <property type="entry name" value="LARGE RIBOSOMAL SUBUNIT PROTEIN UL30"/>
    <property type="match status" value="1"/>
</dbReference>
<evidence type="ECO:0000256" key="4">
    <source>
        <dbReference type="ARBA" id="ARBA00022737"/>
    </source>
</evidence>
<dbReference type="InterPro" id="IPR036919">
    <property type="entry name" value="Ribo_uL30_ferredoxin-like_sf"/>
</dbReference>
<keyword evidence="4" id="KW-0677">Repeat</keyword>
<sequence length="565" mass="65194">MEGAEEKKKKVPAVPETLKKKRKNFAELKIKRLRKKFAQKMLRKARRKLIYEKAKHYHKEYRQMYRTEIRMARMARKAGNFYVPAEPKLAFVIRIRGINGVSPKVRKVLQLLRLRQIFNGTFVKLNKASINMLRIVEPYIAWGYPNLKSVNELIYKRGYGKINKKRIALTDNALIARSLGKYGIICMEDLIHEIYTVGKRFKEANNFLWPFKLSSPRGGMKKKTTHFVEGIYQDYYCNLVNKQSKQIEICVSGYCLSFRAGNSVKAESLVHLCICHARSTFIVTSKADVPDQQAAFFPLFFMSLFETFFWELLANVAEEADMEETPLGFPVFQMRGKVISLSSALLKEEEKMPVLSPEIKCEPSNVTRNTLGGGFLFESSWRKAVLETQKMRKEYTTAFGLEEFKECVKMPYLPGLQNCQKSVSSTPLEFRRRLLHADTEMPPVSHSTENIASCLQVFYSPLHIAQRPVKGQSWQSRKFYAAKHKIFVLIFDTVFLKMLKKTKPTCTVTPLQEKSKGSGFSDPLAGASSQYLQRLSNMAVLEYDTIRQETSKKSKKSKKRELRDC</sequence>
<evidence type="ECO:0000256" key="1">
    <source>
        <dbReference type="ARBA" id="ARBA00004496"/>
    </source>
</evidence>
<evidence type="ECO:0000256" key="2">
    <source>
        <dbReference type="ARBA" id="ARBA00007594"/>
    </source>
</evidence>
<dbReference type="Pfam" id="PF17690">
    <property type="entry name" value="DUF5537"/>
    <property type="match status" value="2"/>
</dbReference>
<evidence type="ECO:0000259" key="14">
    <source>
        <dbReference type="Pfam" id="PF08079"/>
    </source>
</evidence>
<keyword evidence="8" id="KW-0687">Ribonucleoprotein</keyword>
<dbReference type="AlphaFoldDB" id="A0A6B0QV35"/>
<dbReference type="GO" id="GO:0003735">
    <property type="term" value="F:structural constituent of ribosome"/>
    <property type="evidence" value="ECO:0007669"/>
    <property type="project" value="TreeGrafter"/>
</dbReference>
<protein>
    <recommendedName>
        <fullName evidence="9">Large ribosomal subunit protein uL30</fullName>
    </recommendedName>
    <alternativeName>
        <fullName evidence="10">60S ribosomal protein L7</fullName>
    </alternativeName>
</protein>
<dbReference type="CDD" id="cd01657">
    <property type="entry name" value="Ribosomal_L7_archeal_euk"/>
    <property type="match status" value="1"/>
</dbReference>